<accession>A0A5D4TVU8</accession>
<protein>
    <submittedName>
        <fullName evidence="2">Uncharacterized protein</fullName>
    </submittedName>
</protein>
<dbReference type="Proteomes" id="UP000325054">
    <property type="component" value="Unassembled WGS sequence"/>
</dbReference>
<organism evidence="2 3">
    <name type="scientific">Rossellomorea aquimaris</name>
    <dbReference type="NCBI Taxonomy" id="189382"/>
    <lineage>
        <taxon>Bacteria</taxon>
        <taxon>Bacillati</taxon>
        <taxon>Bacillota</taxon>
        <taxon>Bacilli</taxon>
        <taxon>Bacillales</taxon>
        <taxon>Bacillaceae</taxon>
        <taxon>Rossellomorea</taxon>
    </lineage>
</organism>
<reference evidence="2 3" key="1">
    <citation type="submission" date="2019-08" db="EMBL/GenBank/DDBJ databases">
        <title>Bacillus genomes from the desert of Cuatro Cienegas, Coahuila.</title>
        <authorList>
            <person name="Olmedo-Alvarez G."/>
        </authorList>
    </citation>
    <scope>NUCLEOTIDE SEQUENCE [LARGE SCALE GENOMIC DNA]</scope>
    <source>
        <strain evidence="2 3">CH451a_14T</strain>
    </source>
</reference>
<evidence type="ECO:0000313" key="3">
    <source>
        <dbReference type="Proteomes" id="UP000325054"/>
    </source>
</evidence>
<gene>
    <name evidence="2" type="ORF">FZC80_10110</name>
</gene>
<feature type="compositionally biased region" description="Basic and acidic residues" evidence="1">
    <location>
        <begin position="32"/>
        <end position="70"/>
    </location>
</feature>
<evidence type="ECO:0000313" key="2">
    <source>
        <dbReference type="EMBL" id="TYS79269.1"/>
    </source>
</evidence>
<comment type="caution">
    <text evidence="2">The sequence shown here is derived from an EMBL/GenBank/DDBJ whole genome shotgun (WGS) entry which is preliminary data.</text>
</comment>
<evidence type="ECO:0000256" key="1">
    <source>
        <dbReference type="SAM" id="MobiDB-lite"/>
    </source>
</evidence>
<feature type="region of interest" description="Disordered" evidence="1">
    <location>
        <begin position="32"/>
        <end position="86"/>
    </location>
</feature>
<feature type="compositionally biased region" description="Basic and acidic residues" evidence="1">
    <location>
        <begin position="77"/>
        <end position="86"/>
    </location>
</feature>
<sequence length="86" mass="10074">MINGKKGREGFAGASSKLMEWKYKVRVSWRLKENQGSKMSKEGISRKHQETHESEKSKERVSGKSQETHERYKKQRRGLEEAPRDP</sequence>
<name>A0A5D4TVU8_9BACI</name>
<dbReference type="RefSeq" id="WP_187445190.1">
    <property type="nucleotide sequence ID" value="NZ_VTEW01000007.1"/>
</dbReference>
<dbReference type="EMBL" id="VTEW01000007">
    <property type="protein sequence ID" value="TYS79269.1"/>
    <property type="molecule type" value="Genomic_DNA"/>
</dbReference>
<dbReference type="AlphaFoldDB" id="A0A5D4TVU8"/>
<proteinExistence type="predicted"/>